<dbReference type="PATRIC" id="fig|36861.3.peg.2443"/>
<evidence type="ECO:0000313" key="3">
    <source>
        <dbReference type="Proteomes" id="UP000064243"/>
    </source>
</evidence>
<dbReference type="RefSeq" id="WP_059757536.1">
    <property type="nucleotide sequence ID" value="NZ_LDUG01000036.1"/>
</dbReference>
<dbReference type="InterPro" id="IPR003399">
    <property type="entry name" value="Mce/MlaD"/>
</dbReference>
<evidence type="ECO:0000313" key="2">
    <source>
        <dbReference type="EMBL" id="KVW94343.1"/>
    </source>
</evidence>
<keyword evidence="3" id="KW-1185">Reference proteome</keyword>
<dbReference type="EMBL" id="LDUG01000036">
    <property type="protein sequence ID" value="KVW94343.1"/>
    <property type="molecule type" value="Genomic_DNA"/>
</dbReference>
<dbReference type="STRING" id="1123392.GCA_000376425_02960"/>
<dbReference type="AlphaFoldDB" id="A0A106BKV7"/>
<protein>
    <submittedName>
        <fullName evidence="2">ABC transporter substrate-binding protein</fullName>
    </submittedName>
</protein>
<dbReference type="SUPFAM" id="SSF58104">
    <property type="entry name" value="Methyl-accepting chemotaxis protein (MCP) signaling domain"/>
    <property type="match status" value="1"/>
</dbReference>
<dbReference type="Proteomes" id="UP000064243">
    <property type="component" value="Unassembled WGS sequence"/>
</dbReference>
<organism evidence="2 3">
    <name type="scientific">Thiobacillus denitrificans</name>
    <dbReference type="NCBI Taxonomy" id="36861"/>
    <lineage>
        <taxon>Bacteria</taxon>
        <taxon>Pseudomonadati</taxon>
        <taxon>Pseudomonadota</taxon>
        <taxon>Betaproteobacteria</taxon>
        <taxon>Nitrosomonadales</taxon>
        <taxon>Thiobacillaceae</taxon>
        <taxon>Thiobacillus</taxon>
    </lineage>
</organism>
<dbReference type="PANTHER" id="PTHR33371:SF4">
    <property type="entry name" value="INTERMEMBRANE PHOSPHOLIPID TRANSPORT SYSTEM BINDING PROTEIN MLAD"/>
    <property type="match status" value="1"/>
</dbReference>
<dbReference type="InterPro" id="IPR052336">
    <property type="entry name" value="MlaD_Phospholipid_Transporter"/>
</dbReference>
<accession>A0A106BKV7</accession>
<sequence>MNKLHFKVGLFAAASLLLAGAFVVYLLHARGFFEDTFHLQLAAASADGVAAGVPVVFSGIEIGRVTTLGLNEAGGIIIHATFFERNAKWLRENSTFTLDKPIVGGAKIRVDSPDLDAPALPDNATVLLLTSDISKELPALVERVKAVLDNVEHLTRKDGEINATLANLQTVTGRMTGEYGMLESILGSPEKARAVTESLDKTRVLISRLDSLALKMDGMAAKADQWLFAPDGVAEQTHESLAQIRLMLNDAQSSLTKVDALMTNAVAISADVKEGTQDIATLRTEIDDAVRKASALVNEINKKWPFKRDPEVKLP</sequence>
<proteinExistence type="predicted"/>
<reference evidence="2 3" key="1">
    <citation type="journal article" date="2015" name="Appl. Environ. Microbiol.">
        <title>Aerobic and Anaerobic Thiosulfate Oxidation by a Cold-Adapted, Subglacial Chemoautotroph.</title>
        <authorList>
            <person name="Harrold Z.R."/>
            <person name="Skidmore M.L."/>
            <person name="Hamilton T.L."/>
            <person name="Desch L."/>
            <person name="Amada K."/>
            <person name="van Gelder W."/>
            <person name="Glover K."/>
            <person name="Roden E.E."/>
            <person name="Boyd E.S."/>
        </authorList>
    </citation>
    <scope>NUCLEOTIDE SEQUENCE [LARGE SCALE GENOMIC DNA]</scope>
    <source>
        <strain evidence="2 3">RG</strain>
    </source>
</reference>
<dbReference type="OrthoDB" id="8770832at2"/>
<evidence type="ECO:0000259" key="1">
    <source>
        <dbReference type="Pfam" id="PF02470"/>
    </source>
</evidence>
<feature type="domain" description="Mce/MlaD" evidence="1">
    <location>
        <begin position="38"/>
        <end position="101"/>
    </location>
</feature>
<dbReference type="PANTHER" id="PTHR33371">
    <property type="entry name" value="INTERMEMBRANE PHOSPHOLIPID TRANSPORT SYSTEM BINDING PROTEIN MLAD-RELATED"/>
    <property type="match status" value="1"/>
</dbReference>
<dbReference type="Pfam" id="PF02470">
    <property type="entry name" value="MlaD"/>
    <property type="match status" value="1"/>
</dbReference>
<name>A0A106BKV7_THIDE</name>
<gene>
    <name evidence="2" type="ORF">ABW22_13270</name>
</gene>
<comment type="caution">
    <text evidence="2">The sequence shown here is derived from an EMBL/GenBank/DDBJ whole genome shotgun (WGS) entry which is preliminary data.</text>
</comment>